<proteinExistence type="predicted"/>
<evidence type="ECO:0000256" key="1">
    <source>
        <dbReference type="SAM" id="MobiDB-lite"/>
    </source>
</evidence>
<organism evidence="2">
    <name type="scientific">marine sediment metagenome</name>
    <dbReference type="NCBI Taxonomy" id="412755"/>
    <lineage>
        <taxon>unclassified sequences</taxon>
        <taxon>metagenomes</taxon>
        <taxon>ecological metagenomes</taxon>
    </lineage>
</organism>
<name>A0A0F9K5I5_9ZZZZ</name>
<reference evidence="2" key="1">
    <citation type="journal article" date="2015" name="Nature">
        <title>Complex archaea that bridge the gap between prokaryotes and eukaryotes.</title>
        <authorList>
            <person name="Spang A."/>
            <person name="Saw J.H."/>
            <person name="Jorgensen S.L."/>
            <person name="Zaremba-Niedzwiedzka K."/>
            <person name="Martijn J."/>
            <person name="Lind A.E."/>
            <person name="van Eijk R."/>
            <person name="Schleper C."/>
            <person name="Guy L."/>
            <person name="Ettema T.J."/>
        </authorList>
    </citation>
    <scope>NUCLEOTIDE SEQUENCE</scope>
</reference>
<dbReference type="AlphaFoldDB" id="A0A0F9K5I5"/>
<accession>A0A0F9K5I5</accession>
<protein>
    <submittedName>
        <fullName evidence="2">Uncharacterized protein</fullName>
    </submittedName>
</protein>
<gene>
    <name evidence="2" type="ORF">LCGC14_1743800</name>
</gene>
<sequence length="136" mass="15128">MYKDPDKQREANRDRQRRYKAKQKALLSEGVTGGDEALPKQGVTITKAESHVDASDIGVVKALHQGMTIVMKSRQTGMTNSTSALVKTAKPVRVERADNCIWLIDDRDKHQEVHMTPEQSKEIGQKLIDISSQATG</sequence>
<comment type="caution">
    <text evidence="2">The sequence shown here is derived from an EMBL/GenBank/DDBJ whole genome shotgun (WGS) entry which is preliminary data.</text>
</comment>
<feature type="region of interest" description="Disordered" evidence="1">
    <location>
        <begin position="1"/>
        <end position="38"/>
    </location>
</feature>
<feature type="compositionally biased region" description="Basic and acidic residues" evidence="1">
    <location>
        <begin position="1"/>
        <end position="14"/>
    </location>
</feature>
<dbReference type="EMBL" id="LAZR01015989">
    <property type="protein sequence ID" value="KKM06458.1"/>
    <property type="molecule type" value="Genomic_DNA"/>
</dbReference>
<evidence type="ECO:0000313" key="2">
    <source>
        <dbReference type="EMBL" id="KKM06458.1"/>
    </source>
</evidence>